<organism evidence="1 2">
    <name type="scientific">Candidatus Magasanikbacteria bacterium CG_4_9_14_0_2_um_filter_42_11</name>
    <dbReference type="NCBI Taxonomy" id="1974643"/>
    <lineage>
        <taxon>Bacteria</taxon>
        <taxon>Candidatus Magasanikiibacteriota</taxon>
    </lineage>
</organism>
<gene>
    <name evidence="1" type="ORF">CO030_03870</name>
</gene>
<dbReference type="Proteomes" id="UP000231456">
    <property type="component" value="Unassembled WGS sequence"/>
</dbReference>
<name>A0A2M8F929_9BACT</name>
<comment type="caution">
    <text evidence="1">The sequence shown here is derived from an EMBL/GenBank/DDBJ whole genome shotgun (WGS) entry which is preliminary data.</text>
</comment>
<evidence type="ECO:0000313" key="1">
    <source>
        <dbReference type="EMBL" id="PJC52230.1"/>
    </source>
</evidence>
<evidence type="ECO:0000313" key="2">
    <source>
        <dbReference type="Proteomes" id="UP000231456"/>
    </source>
</evidence>
<reference evidence="2" key="1">
    <citation type="submission" date="2017-09" db="EMBL/GenBank/DDBJ databases">
        <title>Depth-based differentiation of microbial function through sediment-hosted aquifers and enrichment of novel symbionts in the deep terrestrial subsurface.</title>
        <authorList>
            <person name="Probst A.J."/>
            <person name="Ladd B."/>
            <person name="Jarett J.K."/>
            <person name="Geller-Mcgrath D.E."/>
            <person name="Sieber C.M.K."/>
            <person name="Emerson J.B."/>
            <person name="Anantharaman K."/>
            <person name="Thomas B.C."/>
            <person name="Malmstrom R."/>
            <person name="Stieglmeier M."/>
            <person name="Klingl A."/>
            <person name="Woyke T."/>
            <person name="Ryan C.M."/>
            <person name="Banfield J.F."/>
        </authorList>
    </citation>
    <scope>NUCLEOTIDE SEQUENCE [LARGE SCALE GENOMIC DNA]</scope>
</reference>
<sequence>MKECECPPVLTDRAGIHVRDGVDVELGRPVSEVLLERRLGIGRREAPEVLDAGLGPHLIRDLQPGRHLEQREDAREHHIRACHDLVVASPWATEPNQLIPLRWMVVGDGHLTGL</sequence>
<accession>A0A2M8F929</accession>
<protein>
    <submittedName>
        <fullName evidence="1">Uncharacterized protein</fullName>
    </submittedName>
</protein>
<proteinExistence type="predicted"/>
<dbReference type="EMBL" id="PFRH01000124">
    <property type="protein sequence ID" value="PJC52230.1"/>
    <property type="molecule type" value="Genomic_DNA"/>
</dbReference>
<dbReference type="AlphaFoldDB" id="A0A2M8F929"/>